<evidence type="ECO:0000313" key="1">
    <source>
        <dbReference type="EMBL" id="MFD2551176.1"/>
    </source>
</evidence>
<gene>
    <name evidence="1" type="ORF">ACFSQP_05050</name>
</gene>
<dbReference type="EMBL" id="JBHULS010000002">
    <property type="protein sequence ID" value="MFD2551176.1"/>
    <property type="molecule type" value="Genomic_DNA"/>
</dbReference>
<dbReference type="Proteomes" id="UP001597472">
    <property type="component" value="Unassembled WGS sequence"/>
</dbReference>
<evidence type="ECO:0000313" key="2">
    <source>
        <dbReference type="Proteomes" id="UP001597472"/>
    </source>
</evidence>
<dbReference type="PROSITE" id="PS51257">
    <property type="entry name" value="PROKAR_LIPOPROTEIN"/>
    <property type="match status" value="1"/>
</dbReference>
<comment type="caution">
    <text evidence="1">The sequence shown here is derived from an EMBL/GenBank/DDBJ whole genome shotgun (WGS) entry which is preliminary data.</text>
</comment>
<reference evidence="2" key="1">
    <citation type="journal article" date="2019" name="Int. J. Syst. Evol. Microbiol.">
        <title>The Global Catalogue of Microorganisms (GCM) 10K type strain sequencing project: providing services to taxonomists for standard genome sequencing and annotation.</title>
        <authorList>
            <consortium name="The Broad Institute Genomics Platform"/>
            <consortium name="The Broad Institute Genome Sequencing Center for Infectious Disease"/>
            <person name="Wu L."/>
            <person name="Ma J."/>
        </authorList>
    </citation>
    <scope>NUCLEOTIDE SEQUENCE [LARGE SCALE GENOMIC DNA]</scope>
    <source>
        <strain evidence="2">KCTC 42587</strain>
    </source>
</reference>
<accession>A0ABW5KRB8</accession>
<protein>
    <submittedName>
        <fullName evidence="1">Uncharacterized protein</fullName>
    </submittedName>
</protein>
<keyword evidence="2" id="KW-1185">Reference proteome</keyword>
<organism evidence="1 2">
    <name type="scientific">Bizionia sediminis</name>
    <dbReference type="NCBI Taxonomy" id="1737064"/>
    <lineage>
        <taxon>Bacteria</taxon>
        <taxon>Pseudomonadati</taxon>
        <taxon>Bacteroidota</taxon>
        <taxon>Flavobacteriia</taxon>
        <taxon>Flavobacteriales</taxon>
        <taxon>Flavobacteriaceae</taxon>
        <taxon>Bizionia</taxon>
    </lineage>
</organism>
<dbReference type="RefSeq" id="WP_376892297.1">
    <property type="nucleotide sequence ID" value="NZ_JBHULS010000002.1"/>
</dbReference>
<proteinExistence type="predicted"/>
<sequence length="135" mass="15543">MLKKLNVILGLVALFLFVSCDDKKDDEIVVVQNEIFNTWKLVNPNANVELLVRPDYTFHVDVLLNEEIEVEGRIELDQNKISFINIQGSDPMSSDPRPGVYYYEIKSDTIRFTLINDPLERRAGFLASPWVKNVD</sequence>
<name>A0ABW5KRB8_9FLAO</name>